<dbReference type="PANTHER" id="PTHR42802">
    <property type="entry name" value="MONOOXYGENASE"/>
    <property type="match status" value="1"/>
</dbReference>
<name>A0ABW3CSR0_9ACTN</name>
<keyword evidence="8" id="KW-0521">NADP</keyword>
<evidence type="ECO:0000256" key="12">
    <source>
        <dbReference type="ARBA" id="ARBA00031158"/>
    </source>
</evidence>
<dbReference type="SUPFAM" id="SSF51905">
    <property type="entry name" value="FAD/NAD(P)-binding domain"/>
    <property type="match status" value="2"/>
</dbReference>
<evidence type="ECO:0000256" key="2">
    <source>
        <dbReference type="ARBA" id="ARBA00004924"/>
    </source>
</evidence>
<evidence type="ECO:0000256" key="6">
    <source>
        <dbReference type="ARBA" id="ARBA00022630"/>
    </source>
</evidence>
<evidence type="ECO:0000256" key="13">
    <source>
        <dbReference type="ARBA" id="ARBA00032493"/>
    </source>
</evidence>
<organism evidence="16 17">
    <name type="scientific">Actinomadura adrarensis</name>
    <dbReference type="NCBI Taxonomy" id="1819600"/>
    <lineage>
        <taxon>Bacteria</taxon>
        <taxon>Bacillati</taxon>
        <taxon>Actinomycetota</taxon>
        <taxon>Actinomycetes</taxon>
        <taxon>Streptosporangiales</taxon>
        <taxon>Thermomonosporaceae</taxon>
        <taxon>Actinomadura</taxon>
    </lineage>
</organism>
<gene>
    <name evidence="16" type="ORF">ACFQ07_30835</name>
</gene>
<evidence type="ECO:0000256" key="1">
    <source>
        <dbReference type="ARBA" id="ARBA00001974"/>
    </source>
</evidence>
<accession>A0ABW3CSR0</accession>
<dbReference type="Proteomes" id="UP001597083">
    <property type="component" value="Unassembled WGS sequence"/>
</dbReference>
<dbReference type="SUPFAM" id="SSF50475">
    <property type="entry name" value="FMN-binding split barrel"/>
    <property type="match status" value="1"/>
</dbReference>
<dbReference type="InterPro" id="IPR036188">
    <property type="entry name" value="FAD/NAD-bd_sf"/>
</dbReference>
<dbReference type="InterPro" id="IPR012349">
    <property type="entry name" value="Split_barrel_FMN-bd"/>
</dbReference>
<evidence type="ECO:0000256" key="7">
    <source>
        <dbReference type="ARBA" id="ARBA00022827"/>
    </source>
</evidence>
<sequence length="571" mass="63654">MGNSAMDPYDFIGIGFGPSNLALAVAADELDPARRFAFFEQSPRLRWHPGMMIEGSRMQISFLKDLATLRNPGSPYTFLQYARAKGRLEKFVNLGEFRTTRLEYQDYLRWVAGFFADRVAYSTRVTRVTPVRRRGEQEYRLFRVEVENAATGERDSHYAANVVHAAGGRPRFPEGCHRGSPGVIHSSDFLTALPDSFPDRSKSYDFAVVGDGQSAGEIVGYLLKNFPAARVHLCLSGYALRATDNNPFVNEQFYGENAYEFHARDDDGRTALLKELRNTNYGVVEAGFLDELYRLVYAEEVQGRRRLITHPFSRVTRTDPAGGAVTLTLTDLMGGPDRMLRCDGVMLATGYDRGIDREIFGDVLEFMDPGDATEPQVSHDYRVRTRPELAGGLYVQGYAQHAFGLGDTLLSLLPFRSARIFSHICAHTPNAPRVRRAPASYPPKRYVEDDPEKIYAIVERFNFATVISARGDQDAVVTHVPVTLDRSRGAKGVLFGHMDRSNPHADLIDGRTVTVLFHGPNAYISPHALGRSVLPTWNSLNVHARGTGRLVIDRAELVRGLGGICEQSDPE</sequence>
<keyword evidence="7" id="KW-0274">FAD</keyword>
<dbReference type="EC" id="1.14.13.59" evidence="4"/>
<comment type="pathway">
    <text evidence="2">Siderophore biosynthesis.</text>
</comment>
<evidence type="ECO:0000256" key="3">
    <source>
        <dbReference type="ARBA" id="ARBA00007588"/>
    </source>
</evidence>
<evidence type="ECO:0000313" key="16">
    <source>
        <dbReference type="EMBL" id="MFD0856668.1"/>
    </source>
</evidence>
<dbReference type="Pfam" id="PF13434">
    <property type="entry name" value="Lys_Orn_oxgnase"/>
    <property type="match status" value="1"/>
</dbReference>
<evidence type="ECO:0000256" key="15">
    <source>
        <dbReference type="ARBA" id="ARBA00048407"/>
    </source>
</evidence>
<dbReference type="GO" id="GO:0004497">
    <property type="term" value="F:monooxygenase activity"/>
    <property type="evidence" value="ECO:0007669"/>
    <property type="project" value="UniProtKB-KW"/>
</dbReference>
<comment type="catalytic activity">
    <reaction evidence="15">
        <text>L-lysine + NADPH + O2 = N(6)-hydroxy-L-lysine + NADP(+) + H2O</text>
        <dbReference type="Rhea" id="RHEA:23228"/>
        <dbReference type="ChEBI" id="CHEBI:15377"/>
        <dbReference type="ChEBI" id="CHEBI:15379"/>
        <dbReference type="ChEBI" id="CHEBI:32551"/>
        <dbReference type="ChEBI" id="CHEBI:57783"/>
        <dbReference type="ChEBI" id="CHEBI:57820"/>
        <dbReference type="ChEBI" id="CHEBI:58349"/>
        <dbReference type="EC" id="1.14.13.59"/>
    </reaction>
</comment>
<feature type="non-terminal residue" evidence="16">
    <location>
        <position position="571"/>
    </location>
</feature>
<comment type="cofactor">
    <cofactor evidence="1">
        <name>FAD</name>
        <dbReference type="ChEBI" id="CHEBI:57692"/>
    </cofactor>
</comment>
<comment type="similarity">
    <text evidence="3">Belongs to the lysine N(6)-hydroxylase/L-ornithine N(5)-oxygenase family.</text>
</comment>
<evidence type="ECO:0000256" key="4">
    <source>
        <dbReference type="ARBA" id="ARBA00013076"/>
    </source>
</evidence>
<protein>
    <recommendedName>
        <fullName evidence="5">L-lysine N6-monooxygenase MbtG</fullName>
        <ecNumber evidence="4">1.14.13.59</ecNumber>
    </recommendedName>
    <alternativeName>
        <fullName evidence="14">Lysine 6-N-hydroxylase</fullName>
    </alternativeName>
    <alternativeName>
        <fullName evidence="13">Lysine N6-hydroxylase</fullName>
    </alternativeName>
    <alternativeName>
        <fullName evidence="11">Lysine-N-oxygenase</fullName>
    </alternativeName>
    <alternativeName>
        <fullName evidence="12">Mycobactin synthase protein G</fullName>
    </alternativeName>
</protein>
<keyword evidence="9" id="KW-0560">Oxidoreductase</keyword>
<evidence type="ECO:0000256" key="10">
    <source>
        <dbReference type="ARBA" id="ARBA00023033"/>
    </source>
</evidence>
<reference evidence="17" key="1">
    <citation type="journal article" date="2019" name="Int. J. Syst. Evol. Microbiol.">
        <title>The Global Catalogue of Microorganisms (GCM) 10K type strain sequencing project: providing services to taxonomists for standard genome sequencing and annotation.</title>
        <authorList>
            <consortium name="The Broad Institute Genomics Platform"/>
            <consortium name="The Broad Institute Genome Sequencing Center for Infectious Disease"/>
            <person name="Wu L."/>
            <person name="Ma J."/>
        </authorList>
    </citation>
    <scope>NUCLEOTIDE SEQUENCE [LARGE SCALE GENOMIC DNA]</scope>
    <source>
        <strain evidence="17">JCM 31696</strain>
    </source>
</reference>
<evidence type="ECO:0000313" key="17">
    <source>
        <dbReference type="Proteomes" id="UP001597083"/>
    </source>
</evidence>
<dbReference type="Gene3D" id="2.30.110.10">
    <property type="entry name" value="Electron Transport, Fmn-binding Protein, Chain A"/>
    <property type="match status" value="1"/>
</dbReference>
<evidence type="ECO:0000256" key="5">
    <source>
        <dbReference type="ARBA" id="ARBA00016406"/>
    </source>
</evidence>
<evidence type="ECO:0000256" key="9">
    <source>
        <dbReference type="ARBA" id="ARBA00023002"/>
    </source>
</evidence>
<keyword evidence="6" id="KW-0285">Flavoprotein</keyword>
<dbReference type="Gene3D" id="3.50.50.60">
    <property type="entry name" value="FAD/NAD(P)-binding domain"/>
    <property type="match status" value="1"/>
</dbReference>
<evidence type="ECO:0000256" key="8">
    <source>
        <dbReference type="ARBA" id="ARBA00022857"/>
    </source>
</evidence>
<keyword evidence="10 16" id="KW-0503">Monooxygenase</keyword>
<dbReference type="Pfam" id="PF04299">
    <property type="entry name" value="FMN_bind_2"/>
    <property type="match status" value="1"/>
</dbReference>
<proteinExistence type="inferred from homology"/>
<dbReference type="InterPro" id="IPR025700">
    <property type="entry name" value="Lys/Orn_oxygenase"/>
</dbReference>
<evidence type="ECO:0000256" key="14">
    <source>
        <dbReference type="ARBA" id="ARBA00032738"/>
    </source>
</evidence>
<evidence type="ECO:0000256" key="11">
    <source>
        <dbReference type="ARBA" id="ARBA00029939"/>
    </source>
</evidence>
<keyword evidence="17" id="KW-1185">Reference proteome</keyword>
<dbReference type="EMBL" id="JBHTIR010004214">
    <property type="protein sequence ID" value="MFD0856668.1"/>
    <property type="molecule type" value="Genomic_DNA"/>
</dbReference>
<dbReference type="PANTHER" id="PTHR42802:SF1">
    <property type="entry name" value="L-ORNITHINE N(5)-MONOOXYGENASE"/>
    <property type="match status" value="1"/>
</dbReference>
<dbReference type="InterPro" id="IPR007396">
    <property type="entry name" value="TR_PAI2-type"/>
</dbReference>
<comment type="caution">
    <text evidence="16">The sequence shown here is derived from an EMBL/GenBank/DDBJ whole genome shotgun (WGS) entry which is preliminary data.</text>
</comment>